<keyword evidence="3" id="KW-1185">Reference proteome</keyword>
<feature type="transmembrane region" description="Helical" evidence="1">
    <location>
        <begin position="125"/>
        <end position="149"/>
    </location>
</feature>
<gene>
    <name evidence="2" type="ORF">GCM10017161_27650</name>
</gene>
<dbReference type="EMBL" id="BNCK01000006">
    <property type="protein sequence ID" value="GHF97838.1"/>
    <property type="molecule type" value="Genomic_DNA"/>
</dbReference>
<comment type="caution">
    <text evidence="2">The sequence shown here is derived from an EMBL/GenBank/DDBJ whole genome shotgun (WGS) entry which is preliminary data.</text>
</comment>
<proteinExistence type="predicted"/>
<organism evidence="2 3">
    <name type="scientific">Thalassotalea marina</name>
    <dbReference type="NCBI Taxonomy" id="1673741"/>
    <lineage>
        <taxon>Bacteria</taxon>
        <taxon>Pseudomonadati</taxon>
        <taxon>Pseudomonadota</taxon>
        <taxon>Gammaproteobacteria</taxon>
        <taxon>Alteromonadales</taxon>
        <taxon>Colwelliaceae</taxon>
        <taxon>Thalassotalea</taxon>
    </lineage>
</organism>
<dbReference type="RefSeq" id="WP_189771707.1">
    <property type="nucleotide sequence ID" value="NZ_BNCK01000006.1"/>
</dbReference>
<reference evidence="2" key="2">
    <citation type="submission" date="2020-09" db="EMBL/GenBank/DDBJ databases">
        <authorList>
            <person name="Sun Q."/>
            <person name="Kim S."/>
        </authorList>
    </citation>
    <scope>NUCLEOTIDE SEQUENCE</scope>
    <source>
        <strain evidence="2">KCTC 42731</strain>
    </source>
</reference>
<dbReference type="AlphaFoldDB" id="A0A919BL15"/>
<protein>
    <submittedName>
        <fullName evidence="2">Uncharacterized protein</fullName>
    </submittedName>
</protein>
<keyword evidence="1" id="KW-0472">Membrane</keyword>
<keyword evidence="1" id="KW-1133">Transmembrane helix</keyword>
<evidence type="ECO:0000313" key="2">
    <source>
        <dbReference type="EMBL" id="GHF97838.1"/>
    </source>
</evidence>
<feature type="transmembrane region" description="Helical" evidence="1">
    <location>
        <begin position="174"/>
        <end position="199"/>
    </location>
</feature>
<feature type="transmembrane region" description="Helical" evidence="1">
    <location>
        <begin position="71"/>
        <end position="93"/>
    </location>
</feature>
<feature type="transmembrane region" description="Helical" evidence="1">
    <location>
        <begin position="211"/>
        <end position="232"/>
    </location>
</feature>
<evidence type="ECO:0000313" key="3">
    <source>
        <dbReference type="Proteomes" id="UP000623842"/>
    </source>
</evidence>
<keyword evidence="1" id="KW-0812">Transmembrane</keyword>
<dbReference type="Proteomes" id="UP000623842">
    <property type="component" value="Unassembled WGS sequence"/>
</dbReference>
<sequence length="299" mass="33588">MNISMIKANIQKEIWEYKKIFLYVPVVIAAILILAPIISYALSEPMVFQHTGSFDNIPEEQINELFTKLSFGFIAILFAPFLVVAFAVQLYYFTACLFDERRDNSVLFWRSLPVSDAQSIGVKMLVGAIILPGAFLLAATIIAIIYMLFAAMGGVTLTTGQEINLWSAFFSGGWISNILSFWVSLVLFAVWLFPVYAWFMLASMYAKKAPFLWAVLPVVLVLVVESIMVYHFKVMDPFFSKMLFNYFDTSANIAAFHSGTANYSKAIINLNLDKISALGVLLGAGFMFAAHWLRVNRSH</sequence>
<name>A0A919BL15_9GAMM</name>
<feature type="transmembrane region" description="Helical" evidence="1">
    <location>
        <begin position="20"/>
        <end position="42"/>
    </location>
</feature>
<evidence type="ECO:0000256" key="1">
    <source>
        <dbReference type="SAM" id="Phobius"/>
    </source>
</evidence>
<reference evidence="2" key="1">
    <citation type="journal article" date="2014" name="Int. J. Syst. Evol. Microbiol.">
        <title>Complete genome sequence of Corynebacterium casei LMG S-19264T (=DSM 44701T), isolated from a smear-ripened cheese.</title>
        <authorList>
            <consortium name="US DOE Joint Genome Institute (JGI-PGF)"/>
            <person name="Walter F."/>
            <person name="Albersmeier A."/>
            <person name="Kalinowski J."/>
            <person name="Ruckert C."/>
        </authorList>
    </citation>
    <scope>NUCLEOTIDE SEQUENCE</scope>
    <source>
        <strain evidence="2">KCTC 42731</strain>
    </source>
</reference>
<feature type="transmembrane region" description="Helical" evidence="1">
    <location>
        <begin position="275"/>
        <end position="293"/>
    </location>
</feature>
<accession>A0A919BL15</accession>